<reference evidence="2 3" key="1">
    <citation type="submission" date="2021-06" db="EMBL/GenBank/DDBJ databases">
        <title>50 bacteria genomes isolated from Dapeng, Shenzhen, China.</title>
        <authorList>
            <person name="Zheng W."/>
            <person name="Yu S."/>
            <person name="Huang Y."/>
        </authorList>
    </citation>
    <scope>NUCLEOTIDE SEQUENCE [LARGE SCALE GENOMIC DNA]</scope>
    <source>
        <strain evidence="2 3">DP1N14-2</strain>
    </source>
</reference>
<feature type="transmembrane region" description="Helical" evidence="1">
    <location>
        <begin position="53"/>
        <end position="71"/>
    </location>
</feature>
<proteinExistence type="predicted"/>
<gene>
    <name evidence="2" type="ORF">KUV26_00670</name>
</gene>
<comment type="caution">
    <text evidence="2">The sequence shown here is derived from an EMBL/GenBank/DDBJ whole genome shotgun (WGS) entry which is preliminary data.</text>
</comment>
<feature type="transmembrane region" description="Helical" evidence="1">
    <location>
        <begin position="6"/>
        <end position="22"/>
    </location>
</feature>
<dbReference type="EMBL" id="JAHVJA010000001">
    <property type="protein sequence ID" value="MBY6137945.1"/>
    <property type="molecule type" value="Genomic_DNA"/>
</dbReference>
<keyword evidence="1" id="KW-0812">Transmembrane</keyword>
<evidence type="ECO:0000313" key="2">
    <source>
        <dbReference type="EMBL" id="MBY6137945.1"/>
    </source>
</evidence>
<keyword evidence="3" id="KW-1185">Reference proteome</keyword>
<organism evidence="2 3">
    <name type="scientific">Leisingera daeponensis</name>
    <dbReference type="NCBI Taxonomy" id="405746"/>
    <lineage>
        <taxon>Bacteria</taxon>
        <taxon>Pseudomonadati</taxon>
        <taxon>Pseudomonadota</taxon>
        <taxon>Alphaproteobacteria</taxon>
        <taxon>Rhodobacterales</taxon>
        <taxon>Roseobacteraceae</taxon>
        <taxon>Leisingera</taxon>
    </lineage>
</organism>
<sequence length="91" mass="9868">MDAPFWALWWVWGAAALALAILEVLVPGFVFLGFAIGAAVVTLLLLAGASISLPPLLLIFAALSLTAWLVMRRYFALPKGQVKTFDHDIND</sequence>
<feature type="transmembrane region" description="Helical" evidence="1">
    <location>
        <begin position="29"/>
        <end position="47"/>
    </location>
</feature>
<dbReference type="Proteomes" id="UP000766629">
    <property type="component" value="Unassembled WGS sequence"/>
</dbReference>
<dbReference type="RefSeq" id="WP_222506998.1">
    <property type="nucleotide sequence ID" value="NZ_JAHVJA010000001.1"/>
</dbReference>
<evidence type="ECO:0000256" key="1">
    <source>
        <dbReference type="SAM" id="Phobius"/>
    </source>
</evidence>
<evidence type="ECO:0008006" key="4">
    <source>
        <dbReference type="Google" id="ProtNLM"/>
    </source>
</evidence>
<protein>
    <recommendedName>
        <fullName evidence="4">NfeD family protein</fullName>
    </recommendedName>
</protein>
<evidence type="ECO:0000313" key="3">
    <source>
        <dbReference type="Proteomes" id="UP000766629"/>
    </source>
</evidence>
<keyword evidence="1" id="KW-0472">Membrane</keyword>
<keyword evidence="1" id="KW-1133">Transmembrane helix</keyword>
<name>A0ABS7N9R4_9RHOB</name>
<accession>A0ABS7N9R4</accession>